<gene>
    <name evidence="1" type="ORF">HMPREF0973_01646</name>
</gene>
<dbReference type="AlphaFoldDB" id="C9MPV0"/>
<accession>C9MPV0</accession>
<dbReference type="EMBL" id="ACVA01000036">
    <property type="protein sequence ID" value="EEX18453.1"/>
    <property type="molecule type" value="Genomic_DNA"/>
</dbReference>
<proteinExistence type="predicted"/>
<name>C9MPV0_9BACT</name>
<evidence type="ECO:0000313" key="1">
    <source>
        <dbReference type="EMBL" id="EEX18453.1"/>
    </source>
</evidence>
<organism evidence="1 2">
    <name type="scientific">Prevotella veroralis F0319</name>
    <dbReference type="NCBI Taxonomy" id="649761"/>
    <lineage>
        <taxon>Bacteria</taxon>
        <taxon>Pseudomonadati</taxon>
        <taxon>Bacteroidota</taxon>
        <taxon>Bacteroidia</taxon>
        <taxon>Bacteroidales</taxon>
        <taxon>Prevotellaceae</taxon>
        <taxon>Prevotella</taxon>
    </lineage>
</organism>
<comment type="caution">
    <text evidence="1">The sequence shown here is derived from an EMBL/GenBank/DDBJ whole genome shotgun (WGS) entry which is preliminary data.</text>
</comment>
<protein>
    <submittedName>
        <fullName evidence="1">Uncharacterized protein</fullName>
    </submittedName>
</protein>
<reference evidence="1 2" key="1">
    <citation type="submission" date="2009-09" db="EMBL/GenBank/DDBJ databases">
        <authorList>
            <person name="Weinstock G."/>
            <person name="Sodergren E."/>
            <person name="Clifton S."/>
            <person name="Fulton L."/>
            <person name="Fulton B."/>
            <person name="Courtney L."/>
            <person name="Fronick C."/>
            <person name="Harrison M."/>
            <person name="Strong C."/>
            <person name="Farmer C."/>
            <person name="Delahaunty K."/>
            <person name="Markovic C."/>
            <person name="Hall O."/>
            <person name="Minx P."/>
            <person name="Tomlinson C."/>
            <person name="Mitreva M."/>
            <person name="Nelson J."/>
            <person name="Hou S."/>
            <person name="Wollam A."/>
            <person name="Pepin K.H."/>
            <person name="Johnson M."/>
            <person name="Bhonagiri V."/>
            <person name="Nash W.E."/>
            <person name="Warren W."/>
            <person name="Chinwalla A."/>
            <person name="Mardis E.R."/>
            <person name="Wilson R.K."/>
        </authorList>
    </citation>
    <scope>NUCLEOTIDE SEQUENCE [LARGE SCALE GENOMIC DNA]</scope>
    <source>
        <strain evidence="1 2">F0319</strain>
    </source>
</reference>
<sequence>MKVIIIFELRKGLGCLLLWIPMFRKELCVPRLLCHPCILCQK</sequence>
<dbReference type="Proteomes" id="UP000003327">
    <property type="component" value="Unassembled WGS sequence"/>
</dbReference>
<keyword evidence="2" id="KW-1185">Reference proteome</keyword>
<evidence type="ECO:0000313" key="2">
    <source>
        <dbReference type="Proteomes" id="UP000003327"/>
    </source>
</evidence>
<dbReference type="HOGENOM" id="CLU_3256054_0_0_10"/>